<dbReference type="Gene3D" id="2.60.40.10">
    <property type="entry name" value="Immunoglobulins"/>
    <property type="match status" value="1"/>
</dbReference>
<dbReference type="InterPro" id="IPR013783">
    <property type="entry name" value="Ig-like_fold"/>
</dbReference>
<gene>
    <name evidence="3" type="ORF">H5P28_02255</name>
</gene>
<feature type="region of interest" description="Disordered" evidence="1">
    <location>
        <begin position="173"/>
        <end position="209"/>
    </location>
</feature>
<dbReference type="AlphaFoldDB" id="A0A842HBY3"/>
<dbReference type="PANTHER" id="PTHR37833">
    <property type="entry name" value="LIPOPROTEIN-RELATED"/>
    <property type="match status" value="1"/>
</dbReference>
<evidence type="ECO:0000313" key="4">
    <source>
        <dbReference type="Proteomes" id="UP000546464"/>
    </source>
</evidence>
<feature type="chain" id="PRO_5032637879" evidence="2">
    <location>
        <begin position="23"/>
        <end position="242"/>
    </location>
</feature>
<comment type="caution">
    <text evidence="3">The sequence shown here is derived from an EMBL/GenBank/DDBJ whole genome shotgun (WGS) entry which is preliminary data.</text>
</comment>
<reference evidence="3 4" key="1">
    <citation type="submission" date="2020-07" db="EMBL/GenBank/DDBJ databases">
        <authorList>
            <person name="Feng X."/>
        </authorList>
    </citation>
    <scope>NUCLEOTIDE SEQUENCE [LARGE SCALE GENOMIC DNA]</scope>
    <source>
        <strain evidence="3 4">JCM31066</strain>
    </source>
</reference>
<dbReference type="RefSeq" id="WP_185674072.1">
    <property type="nucleotide sequence ID" value="NZ_JACHVB010000012.1"/>
</dbReference>
<evidence type="ECO:0000256" key="1">
    <source>
        <dbReference type="SAM" id="MobiDB-lite"/>
    </source>
</evidence>
<keyword evidence="4" id="KW-1185">Reference proteome</keyword>
<dbReference type="Pfam" id="PF07610">
    <property type="entry name" value="DUF1573"/>
    <property type="match status" value="1"/>
</dbReference>
<protein>
    <submittedName>
        <fullName evidence="3">DUF1573 domain-containing protein</fullName>
    </submittedName>
</protein>
<dbReference type="PANTHER" id="PTHR37833:SF1">
    <property type="entry name" value="SIGNAL PEPTIDE PROTEIN"/>
    <property type="match status" value="1"/>
</dbReference>
<dbReference type="EMBL" id="JACHVB010000012">
    <property type="protein sequence ID" value="MBC2593074.1"/>
    <property type="molecule type" value="Genomic_DNA"/>
</dbReference>
<name>A0A842HBY3_9BACT</name>
<sequence length="242" mass="25749">MKPINFALAALLGAGTVLPLRAELEWETTTVTAPAEFGQASLQAAYPFKNTGSEPVRIVEVKTSCGCTYAAASQQLIPPGESAEIVAFFETEEREGPQTSSITVLTDEKAHPATVLRFHSDIPPAALLPTRVVKWSTADGREAKVLEIPTQPGVELVLGKPKRPLPVTVQLETYDSKTRPASASAAQPGSDSDPASAGQAPANGYTLTLTPLEGERGSGILPIEAHWADGRSRVYNIYVRCQ</sequence>
<accession>A0A842HBY3</accession>
<proteinExistence type="predicted"/>
<dbReference type="Proteomes" id="UP000546464">
    <property type="component" value="Unassembled WGS sequence"/>
</dbReference>
<keyword evidence="2" id="KW-0732">Signal</keyword>
<evidence type="ECO:0000313" key="3">
    <source>
        <dbReference type="EMBL" id="MBC2593074.1"/>
    </source>
</evidence>
<feature type="compositionally biased region" description="Polar residues" evidence="1">
    <location>
        <begin position="179"/>
        <end position="190"/>
    </location>
</feature>
<dbReference type="InterPro" id="IPR011467">
    <property type="entry name" value="DUF1573"/>
</dbReference>
<evidence type="ECO:0000256" key="2">
    <source>
        <dbReference type="SAM" id="SignalP"/>
    </source>
</evidence>
<organism evidence="3 4">
    <name type="scientific">Ruficoccus amylovorans</name>
    <dbReference type="NCBI Taxonomy" id="1804625"/>
    <lineage>
        <taxon>Bacteria</taxon>
        <taxon>Pseudomonadati</taxon>
        <taxon>Verrucomicrobiota</taxon>
        <taxon>Opitutia</taxon>
        <taxon>Puniceicoccales</taxon>
        <taxon>Cerasicoccaceae</taxon>
        <taxon>Ruficoccus</taxon>
    </lineage>
</organism>
<feature type="signal peptide" evidence="2">
    <location>
        <begin position="1"/>
        <end position="22"/>
    </location>
</feature>